<evidence type="ECO:0000313" key="2">
    <source>
        <dbReference type="Proteomes" id="UP000075420"/>
    </source>
</evidence>
<organism evidence="1 2">
    <name type="scientific">Sorangium cellulosum</name>
    <name type="common">Polyangium cellulosum</name>
    <dbReference type="NCBI Taxonomy" id="56"/>
    <lineage>
        <taxon>Bacteria</taxon>
        <taxon>Pseudomonadati</taxon>
        <taxon>Myxococcota</taxon>
        <taxon>Polyangia</taxon>
        <taxon>Polyangiales</taxon>
        <taxon>Polyangiaceae</taxon>
        <taxon>Sorangium</taxon>
    </lineage>
</organism>
<proteinExistence type="predicted"/>
<dbReference type="EMBL" id="JELY01003094">
    <property type="protein sequence ID" value="KYF50745.1"/>
    <property type="molecule type" value="Genomic_DNA"/>
</dbReference>
<reference evidence="1 2" key="1">
    <citation type="submission" date="2014-02" db="EMBL/GenBank/DDBJ databases">
        <title>The small core and large imbalanced accessory genome model reveals a collaborative survival strategy of Sorangium cellulosum strains in nature.</title>
        <authorList>
            <person name="Han K."/>
            <person name="Peng R."/>
            <person name="Blom J."/>
            <person name="Li Y.-Z."/>
        </authorList>
    </citation>
    <scope>NUCLEOTIDE SEQUENCE [LARGE SCALE GENOMIC DNA]</scope>
    <source>
        <strain evidence="1 2">So0157-25</strain>
    </source>
</reference>
<accession>A0A150P513</accession>
<evidence type="ECO:0000313" key="1">
    <source>
        <dbReference type="EMBL" id="KYF50745.1"/>
    </source>
</evidence>
<gene>
    <name evidence="1" type="ORF">BE08_40200</name>
</gene>
<dbReference type="AlphaFoldDB" id="A0A150P513"/>
<comment type="caution">
    <text evidence="1">The sequence shown here is derived from an EMBL/GenBank/DDBJ whole genome shotgun (WGS) entry which is preliminary data.</text>
</comment>
<name>A0A150P513_SORCE</name>
<dbReference type="PROSITE" id="PS51257">
    <property type="entry name" value="PROKAR_LIPOPROTEIN"/>
    <property type="match status" value="1"/>
</dbReference>
<sequence>MIRQLSCLVRLGPCARKAVSLVAGLATIAAASGCVVKQCTEIGCDDSFSITATTADKRWAPGEYALDLSVDGAEVSCAYTWTNTPQVGGGGVFVQCGPAVTVSVDPVTRCTETSDGDSVSQSCTPIPGQFTQRITVQGTPARVDVVVQRDGAVVGERSFTPAYRSSYPNGRHCGPVCRGDAQDWELP</sequence>
<protein>
    <submittedName>
        <fullName evidence="1">Uncharacterized protein</fullName>
    </submittedName>
</protein>
<dbReference type="Proteomes" id="UP000075420">
    <property type="component" value="Unassembled WGS sequence"/>
</dbReference>